<keyword evidence="8" id="KW-1185">Reference proteome</keyword>
<keyword evidence="4" id="KW-0862">Zinc</keyword>
<evidence type="ECO:0000256" key="2">
    <source>
        <dbReference type="ARBA" id="ARBA00022723"/>
    </source>
</evidence>
<feature type="domain" description="Peptidase metallopeptidase" evidence="6">
    <location>
        <begin position="35"/>
        <end position="186"/>
    </location>
</feature>
<evidence type="ECO:0000256" key="4">
    <source>
        <dbReference type="ARBA" id="ARBA00022833"/>
    </source>
</evidence>
<dbReference type="Proteomes" id="UP001596253">
    <property type="component" value="Unassembled WGS sequence"/>
</dbReference>
<comment type="caution">
    <text evidence="7">The sequence shown here is derived from an EMBL/GenBank/DDBJ whole genome shotgun (WGS) entry which is preliminary data.</text>
</comment>
<accession>A0ABW1R344</accession>
<dbReference type="PRINTS" id="PR00138">
    <property type="entry name" value="MATRIXIN"/>
</dbReference>
<dbReference type="Pfam" id="PF00413">
    <property type="entry name" value="Peptidase_M10"/>
    <property type="match status" value="1"/>
</dbReference>
<proteinExistence type="predicted"/>
<reference evidence="8" key="1">
    <citation type="journal article" date="2019" name="Int. J. Syst. Evol. Microbiol.">
        <title>The Global Catalogue of Microorganisms (GCM) 10K type strain sequencing project: providing services to taxonomists for standard genome sequencing and annotation.</title>
        <authorList>
            <consortium name="The Broad Institute Genomics Platform"/>
            <consortium name="The Broad Institute Genome Sequencing Center for Infectious Disease"/>
            <person name="Wu L."/>
            <person name="Ma J."/>
        </authorList>
    </citation>
    <scope>NUCLEOTIDE SEQUENCE [LARGE SCALE GENOMIC DNA]</scope>
    <source>
        <strain evidence="8">CCM 8932</strain>
    </source>
</reference>
<dbReference type="RefSeq" id="WP_137639040.1">
    <property type="nucleotide sequence ID" value="NZ_BJDK01000002.1"/>
</dbReference>
<evidence type="ECO:0000259" key="6">
    <source>
        <dbReference type="SMART" id="SM00235"/>
    </source>
</evidence>
<gene>
    <name evidence="7" type="ORF">ACFP3T_02795</name>
</gene>
<dbReference type="Gene3D" id="3.40.390.10">
    <property type="entry name" value="Collagenase (Catalytic Domain)"/>
    <property type="match status" value="1"/>
</dbReference>
<dbReference type="EC" id="3.4.24.-" evidence="7"/>
<dbReference type="EMBL" id="JBHSSD010000009">
    <property type="protein sequence ID" value="MFC6163599.1"/>
    <property type="molecule type" value="Genomic_DNA"/>
</dbReference>
<evidence type="ECO:0000256" key="1">
    <source>
        <dbReference type="ARBA" id="ARBA00022670"/>
    </source>
</evidence>
<keyword evidence="3 7" id="KW-0378">Hydrolase</keyword>
<dbReference type="SUPFAM" id="SSF55486">
    <property type="entry name" value="Metalloproteases ('zincins'), catalytic domain"/>
    <property type="match status" value="1"/>
</dbReference>
<feature type="signal peptide" evidence="5">
    <location>
        <begin position="1"/>
        <end position="27"/>
    </location>
</feature>
<dbReference type="GO" id="GO:0008237">
    <property type="term" value="F:metallopeptidase activity"/>
    <property type="evidence" value="ECO:0007669"/>
    <property type="project" value="UniProtKB-KW"/>
</dbReference>
<sequence length="192" mass="21341">MKRKRMRLVLMVLTVILSLNLGSIVEASSAATPFSSHRWRQPEVTYVFKTKSNYYRSIYKKAIKAWNKTGDFKFIAGTSKDHDVVLTTSTATTGKYNMLAGITFTKANSVGYFTSATVKLLRKNLATYKYSKADRVHVAEHELGHVIGLQHSTNSHSVMMANNRYNAIAGVDKTAVAKRDIMAVGKSSLSLQ</sequence>
<name>A0ABW1R344_9LACO</name>
<dbReference type="InterPro" id="IPR021190">
    <property type="entry name" value="Pept_M10A"/>
</dbReference>
<keyword evidence="5" id="KW-0732">Signal</keyword>
<feature type="chain" id="PRO_5045338842" evidence="5">
    <location>
        <begin position="28"/>
        <end position="192"/>
    </location>
</feature>
<dbReference type="InterPro" id="IPR006026">
    <property type="entry name" value="Peptidase_Metallo"/>
</dbReference>
<dbReference type="InterPro" id="IPR001818">
    <property type="entry name" value="Pept_M10_metallopeptidase"/>
</dbReference>
<dbReference type="InterPro" id="IPR024079">
    <property type="entry name" value="MetalloPept_cat_dom_sf"/>
</dbReference>
<evidence type="ECO:0000313" key="8">
    <source>
        <dbReference type="Proteomes" id="UP001596253"/>
    </source>
</evidence>
<evidence type="ECO:0000256" key="5">
    <source>
        <dbReference type="SAM" id="SignalP"/>
    </source>
</evidence>
<dbReference type="SMART" id="SM00235">
    <property type="entry name" value="ZnMc"/>
    <property type="match status" value="1"/>
</dbReference>
<evidence type="ECO:0000256" key="3">
    <source>
        <dbReference type="ARBA" id="ARBA00022801"/>
    </source>
</evidence>
<organism evidence="7 8">
    <name type="scientific">Lactiplantibacillus dongliensis</name>
    <dbReference type="NCBI Taxonomy" id="2559919"/>
    <lineage>
        <taxon>Bacteria</taxon>
        <taxon>Bacillati</taxon>
        <taxon>Bacillota</taxon>
        <taxon>Bacilli</taxon>
        <taxon>Lactobacillales</taxon>
        <taxon>Lactobacillaceae</taxon>
        <taxon>Lactiplantibacillus</taxon>
    </lineage>
</organism>
<keyword evidence="2" id="KW-0479">Metal-binding</keyword>
<keyword evidence="1" id="KW-0645">Protease</keyword>
<evidence type="ECO:0000313" key="7">
    <source>
        <dbReference type="EMBL" id="MFC6163599.1"/>
    </source>
</evidence>
<protein>
    <submittedName>
        <fullName evidence="7">Matrixin family metalloprotease</fullName>
        <ecNumber evidence="7">3.4.24.-</ecNumber>
    </submittedName>
</protein>
<keyword evidence="7" id="KW-0482">Metalloprotease</keyword>